<dbReference type="Proteomes" id="UP000289703">
    <property type="component" value="Unassembled WGS sequence"/>
</dbReference>
<protein>
    <submittedName>
        <fullName evidence="1">Uncharacterized protein</fullName>
    </submittedName>
</protein>
<keyword evidence="2" id="KW-1185">Reference proteome</keyword>
<evidence type="ECO:0000313" key="1">
    <source>
        <dbReference type="EMBL" id="RXQ91017.1"/>
    </source>
</evidence>
<gene>
    <name evidence="1" type="ORF">EO244_13010</name>
</gene>
<organism evidence="1 2">
    <name type="scientific">Ancylomarina salipaludis</name>
    <dbReference type="NCBI Taxonomy" id="2501299"/>
    <lineage>
        <taxon>Bacteria</taxon>
        <taxon>Pseudomonadati</taxon>
        <taxon>Bacteroidota</taxon>
        <taxon>Bacteroidia</taxon>
        <taxon>Marinilabiliales</taxon>
        <taxon>Marinifilaceae</taxon>
        <taxon>Ancylomarina</taxon>
    </lineage>
</organism>
<dbReference type="OrthoDB" id="1374371at2"/>
<reference evidence="1 2" key="1">
    <citation type="submission" date="2019-01" db="EMBL/GenBank/DDBJ databases">
        <title>Ancylomarina salipaludis sp. nov., isolated from a salt marsh.</title>
        <authorList>
            <person name="Yoon J.-H."/>
        </authorList>
    </citation>
    <scope>NUCLEOTIDE SEQUENCE [LARGE SCALE GENOMIC DNA]</scope>
    <source>
        <strain evidence="1 2">SHSM-M15</strain>
    </source>
</reference>
<sequence>MTKLKNLTGAKKLSYSEQKVILGGQPMPPANCRCFCWENHGPVDSSCFQKCPDGSIPGQMEGNGSDCQHHFFEM</sequence>
<dbReference type="AlphaFoldDB" id="A0A4Q1JKK2"/>
<evidence type="ECO:0000313" key="2">
    <source>
        <dbReference type="Proteomes" id="UP000289703"/>
    </source>
</evidence>
<dbReference type="RefSeq" id="WP_129255118.1">
    <property type="nucleotide sequence ID" value="NZ_SAXA01000012.1"/>
</dbReference>
<proteinExistence type="predicted"/>
<dbReference type="EMBL" id="SAXA01000012">
    <property type="protein sequence ID" value="RXQ91017.1"/>
    <property type="molecule type" value="Genomic_DNA"/>
</dbReference>
<comment type="caution">
    <text evidence="1">The sequence shown here is derived from an EMBL/GenBank/DDBJ whole genome shotgun (WGS) entry which is preliminary data.</text>
</comment>
<name>A0A4Q1JKK2_9BACT</name>
<accession>A0A4Q1JKK2</accession>